<name>A0A4Y7RIQ8_9FIRM</name>
<proteinExistence type="predicted"/>
<evidence type="ECO:0000313" key="1">
    <source>
        <dbReference type="EMBL" id="TEB08681.1"/>
    </source>
</evidence>
<dbReference type="Proteomes" id="UP000297597">
    <property type="component" value="Unassembled WGS sequence"/>
</dbReference>
<gene>
    <name evidence="1" type="ORF">Pmgp_03700</name>
</gene>
<dbReference type="EMBL" id="QFFZ01000086">
    <property type="protein sequence ID" value="TEB08681.1"/>
    <property type="molecule type" value="Genomic_DNA"/>
</dbReference>
<organism evidence="1 2">
    <name type="scientific">Pelotomaculum propionicicum</name>
    <dbReference type="NCBI Taxonomy" id="258475"/>
    <lineage>
        <taxon>Bacteria</taxon>
        <taxon>Bacillati</taxon>
        <taxon>Bacillota</taxon>
        <taxon>Clostridia</taxon>
        <taxon>Eubacteriales</taxon>
        <taxon>Desulfotomaculaceae</taxon>
        <taxon>Pelotomaculum</taxon>
    </lineage>
</organism>
<accession>A0A4Y7RIQ8</accession>
<sequence>MDIEAFTLREKMLKLQEELLAVEGDRLVGRAETTPDELDKYLGGIIDEVEHRKEASI</sequence>
<reference evidence="1 2" key="1">
    <citation type="journal article" date="2018" name="Environ. Microbiol.">
        <title>Novel energy conservation strategies and behaviour of Pelotomaculum schinkii driving syntrophic propionate catabolism.</title>
        <authorList>
            <person name="Hidalgo-Ahumada C.A.P."/>
            <person name="Nobu M.K."/>
            <person name="Narihiro T."/>
            <person name="Tamaki H."/>
            <person name="Liu W.T."/>
            <person name="Kamagata Y."/>
            <person name="Stams A.J.M."/>
            <person name="Imachi H."/>
            <person name="Sousa D.Z."/>
        </authorList>
    </citation>
    <scope>NUCLEOTIDE SEQUENCE [LARGE SCALE GENOMIC DNA]</scope>
    <source>
        <strain evidence="1 2">MGP</strain>
    </source>
</reference>
<comment type="caution">
    <text evidence="1">The sequence shown here is derived from an EMBL/GenBank/DDBJ whole genome shotgun (WGS) entry which is preliminary data.</text>
</comment>
<evidence type="ECO:0000313" key="2">
    <source>
        <dbReference type="Proteomes" id="UP000297597"/>
    </source>
</evidence>
<dbReference type="AlphaFoldDB" id="A0A4Y7RIQ8"/>
<protein>
    <submittedName>
        <fullName evidence="1">Uncharacterized protein</fullName>
    </submittedName>
</protein>
<keyword evidence="2" id="KW-1185">Reference proteome</keyword>